<dbReference type="InterPro" id="IPR004358">
    <property type="entry name" value="Sig_transdc_His_kin-like_C"/>
</dbReference>
<keyword evidence="9" id="KW-0902">Two-component regulatory system</keyword>
<evidence type="ECO:0000256" key="7">
    <source>
        <dbReference type="ARBA" id="ARBA00022777"/>
    </source>
</evidence>
<dbReference type="AlphaFoldDB" id="A0A418VKT5"/>
<dbReference type="EMBL" id="QYUL01000006">
    <property type="protein sequence ID" value="RJF76766.1"/>
    <property type="molecule type" value="Genomic_DNA"/>
</dbReference>
<evidence type="ECO:0000259" key="14">
    <source>
        <dbReference type="PROSITE" id="PS50885"/>
    </source>
</evidence>
<feature type="transmembrane region" description="Helical" evidence="12">
    <location>
        <begin position="12"/>
        <end position="34"/>
    </location>
</feature>
<evidence type="ECO:0000256" key="5">
    <source>
        <dbReference type="ARBA" id="ARBA00022679"/>
    </source>
</evidence>
<evidence type="ECO:0000259" key="13">
    <source>
        <dbReference type="PROSITE" id="PS50109"/>
    </source>
</evidence>
<dbReference type="Gene3D" id="1.10.287.130">
    <property type="match status" value="1"/>
</dbReference>
<dbReference type="SUPFAM" id="SSF158472">
    <property type="entry name" value="HAMP domain-like"/>
    <property type="match status" value="1"/>
</dbReference>
<dbReference type="SMART" id="SM00388">
    <property type="entry name" value="HisKA"/>
    <property type="match status" value="1"/>
</dbReference>
<dbReference type="GO" id="GO:0005886">
    <property type="term" value="C:plasma membrane"/>
    <property type="evidence" value="ECO:0007669"/>
    <property type="project" value="TreeGrafter"/>
</dbReference>
<dbReference type="SUPFAM" id="SSF55874">
    <property type="entry name" value="ATPase domain of HSP90 chaperone/DNA topoisomerase II/histidine kinase"/>
    <property type="match status" value="1"/>
</dbReference>
<protein>
    <recommendedName>
        <fullName evidence="3">histidine kinase</fullName>
        <ecNumber evidence="3">2.7.13.3</ecNumber>
    </recommendedName>
</protein>
<dbReference type="InterPro" id="IPR036890">
    <property type="entry name" value="HATPase_C_sf"/>
</dbReference>
<evidence type="ECO:0000256" key="9">
    <source>
        <dbReference type="ARBA" id="ARBA00023012"/>
    </source>
</evidence>
<dbReference type="Proteomes" id="UP000283458">
    <property type="component" value="Unassembled WGS sequence"/>
</dbReference>
<keyword evidence="8 12" id="KW-1133">Transmembrane helix</keyword>
<name>A0A418VKT5_9PROT</name>
<dbReference type="PROSITE" id="PS50885">
    <property type="entry name" value="HAMP"/>
    <property type="match status" value="1"/>
</dbReference>
<proteinExistence type="predicted"/>
<dbReference type="SMART" id="SM00387">
    <property type="entry name" value="HATPase_c"/>
    <property type="match status" value="1"/>
</dbReference>
<sequence length="487" mass="53524">MLKRLHFRTVTIRVALVYLGVFLLSALIVSGVIYKVTETFLDRQAEETIVAELDGLMSHYNRGGLPKLIQVLGDRTETAHTTDLLLLADPAGGRVIGNLPAMPAVTPDRRGWLSFRAGTGLAGQDDAPPDGLMAMGIVRRLPDGHKLLVGADLGEWRRFRSQIVQSLFWSFTVILAISAVGGLLVSRHFTHRLETINRTTRKIIDGHLHARIPRSTSEDELDRLAANVNDMLDQIEDLMTGLRHVSEGIAHDLRTPLNRLRGQLEMAVIETREGDPTRDMIQEAIAEADRLLDMFSALLSIAKAKAGYQQMPLVDVPLSPVLWRVVELYEPVAEERRIDLNVRVDVLAVIRGQEQLLAQALANLVDNAVKYTPEGGRIDVVVTVGKDAGWTEIIIADNGIGIPVEDHERVLGRFIRLDWSRSTPGNGLGLSLVDAVTQLHGAKLVMEDNQPGLRVRLCFPPAPATGTGRSQQDLIGNGYPDGQQTKG</sequence>
<organism evidence="15 16">
    <name type="scientific">Azospirillum cavernae</name>
    <dbReference type="NCBI Taxonomy" id="2320860"/>
    <lineage>
        <taxon>Bacteria</taxon>
        <taxon>Pseudomonadati</taxon>
        <taxon>Pseudomonadota</taxon>
        <taxon>Alphaproteobacteria</taxon>
        <taxon>Rhodospirillales</taxon>
        <taxon>Azospirillaceae</taxon>
        <taxon>Azospirillum</taxon>
    </lineage>
</organism>
<evidence type="ECO:0000256" key="1">
    <source>
        <dbReference type="ARBA" id="ARBA00000085"/>
    </source>
</evidence>
<dbReference type="GO" id="GO:0000155">
    <property type="term" value="F:phosphorelay sensor kinase activity"/>
    <property type="evidence" value="ECO:0007669"/>
    <property type="project" value="InterPro"/>
</dbReference>
<dbReference type="Pfam" id="PF00512">
    <property type="entry name" value="HisKA"/>
    <property type="match status" value="1"/>
</dbReference>
<evidence type="ECO:0000256" key="12">
    <source>
        <dbReference type="SAM" id="Phobius"/>
    </source>
</evidence>
<dbReference type="PRINTS" id="PR00344">
    <property type="entry name" value="BCTRLSENSOR"/>
</dbReference>
<feature type="transmembrane region" description="Helical" evidence="12">
    <location>
        <begin position="167"/>
        <end position="185"/>
    </location>
</feature>
<keyword evidence="10 12" id="KW-0472">Membrane</keyword>
<dbReference type="CDD" id="cd00082">
    <property type="entry name" value="HisKA"/>
    <property type="match status" value="1"/>
</dbReference>
<evidence type="ECO:0000256" key="6">
    <source>
        <dbReference type="ARBA" id="ARBA00022692"/>
    </source>
</evidence>
<comment type="catalytic activity">
    <reaction evidence="1">
        <text>ATP + protein L-histidine = ADP + protein N-phospho-L-histidine.</text>
        <dbReference type="EC" id="2.7.13.3"/>
    </reaction>
</comment>
<dbReference type="CDD" id="cd06225">
    <property type="entry name" value="HAMP"/>
    <property type="match status" value="1"/>
</dbReference>
<dbReference type="RefSeq" id="WP_119834119.1">
    <property type="nucleotide sequence ID" value="NZ_QYUL01000006.1"/>
</dbReference>
<dbReference type="InterPro" id="IPR005467">
    <property type="entry name" value="His_kinase_dom"/>
</dbReference>
<dbReference type="Gene3D" id="3.30.565.10">
    <property type="entry name" value="Histidine kinase-like ATPase, C-terminal domain"/>
    <property type="match status" value="1"/>
</dbReference>
<dbReference type="PANTHER" id="PTHR45436:SF8">
    <property type="entry name" value="HISTIDINE KINASE"/>
    <property type="match status" value="1"/>
</dbReference>
<dbReference type="InterPro" id="IPR003661">
    <property type="entry name" value="HisK_dim/P_dom"/>
</dbReference>
<dbReference type="PROSITE" id="PS50109">
    <property type="entry name" value="HIS_KIN"/>
    <property type="match status" value="1"/>
</dbReference>
<evidence type="ECO:0000256" key="2">
    <source>
        <dbReference type="ARBA" id="ARBA00004370"/>
    </source>
</evidence>
<keyword evidence="16" id="KW-1185">Reference proteome</keyword>
<feature type="domain" description="HAMP" evidence="14">
    <location>
        <begin position="187"/>
        <end position="240"/>
    </location>
</feature>
<evidence type="ECO:0000256" key="11">
    <source>
        <dbReference type="SAM" id="MobiDB-lite"/>
    </source>
</evidence>
<dbReference type="InterPro" id="IPR036097">
    <property type="entry name" value="HisK_dim/P_sf"/>
</dbReference>
<gene>
    <name evidence="15" type="ORF">D3877_28155</name>
</gene>
<dbReference type="Pfam" id="PF02518">
    <property type="entry name" value="HATPase_c"/>
    <property type="match status" value="1"/>
</dbReference>
<comment type="caution">
    <text evidence="15">The sequence shown here is derived from an EMBL/GenBank/DDBJ whole genome shotgun (WGS) entry which is preliminary data.</text>
</comment>
<dbReference type="EC" id="2.7.13.3" evidence="3"/>
<dbReference type="Pfam" id="PF00672">
    <property type="entry name" value="HAMP"/>
    <property type="match status" value="1"/>
</dbReference>
<comment type="subcellular location">
    <subcellularLocation>
        <location evidence="2">Membrane</location>
    </subcellularLocation>
</comment>
<dbReference type="SMART" id="SM00304">
    <property type="entry name" value="HAMP"/>
    <property type="match status" value="1"/>
</dbReference>
<keyword evidence="7 15" id="KW-0418">Kinase</keyword>
<reference evidence="15 16" key="1">
    <citation type="submission" date="2018-09" db="EMBL/GenBank/DDBJ databases">
        <authorList>
            <person name="Zhu H."/>
        </authorList>
    </citation>
    <scope>NUCLEOTIDE SEQUENCE [LARGE SCALE GENOMIC DNA]</scope>
    <source>
        <strain evidence="15 16">K2W22B-5</strain>
    </source>
</reference>
<evidence type="ECO:0000313" key="15">
    <source>
        <dbReference type="EMBL" id="RJF76766.1"/>
    </source>
</evidence>
<evidence type="ECO:0000256" key="10">
    <source>
        <dbReference type="ARBA" id="ARBA00023136"/>
    </source>
</evidence>
<evidence type="ECO:0000256" key="3">
    <source>
        <dbReference type="ARBA" id="ARBA00012438"/>
    </source>
</evidence>
<dbReference type="OrthoDB" id="9815202at2"/>
<dbReference type="InterPro" id="IPR050428">
    <property type="entry name" value="TCS_sensor_his_kinase"/>
</dbReference>
<dbReference type="Gene3D" id="6.10.340.10">
    <property type="match status" value="1"/>
</dbReference>
<evidence type="ECO:0000313" key="16">
    <source>
        <dbReference type="Proteomes" id="UP000283458"/>
    </source>
</evidence>
<dbReference type="PANTHER" id="PTHR45436">
    <property type="entry name" value="SENSOR HISTIDINE KINASE YKOH"/>
    <property type="match status" value="1"/>
</dbReference>
<evidence type="ECO:0000256" key="8">
    <source>
        <dbReference type="ARBA" id="ARBA00022989"/>
    </source>
</evidence>
<dbReference type="SUPFAM" id="SSF47384">
    <property type="entry name" value="Homodimeric domain of signal transducing histidine kinase"/>
    <property type="match status" value="1"/>
</dbReference>
<feature type="region of interest" description="Disordered" evidence="11">
    <location>
        <begin position="465"/>
        <end position="487"/>
    </location>
</feature>
<dbReference type="InterPro" id="IPR003594">
    <property type="entry name" value="HATPase_dom"/>
</dbReference>
<accession>A0A418VKT5</accession>
<evidence type="ECO:0000256" key="4">
    <source>
        <dbReference type="ARBA" id="ARBA00022553"/>
    </source>
</evidence>
<feature type="domain" description="Histidine kinase" evidence="13">
    <location>
        <begin position="248"/>
        <end position="463"/>
    </location>
</feature>
<keyword evidence="5" id="KW-0808">Transferase</keyword>
<keyword evidence="4" id="KW-0597">Phosphoprotein</keyword>
<dbReference type="InterPro" id="IPR003660">
    <property type="entry name" value="HAMP_dom"/>
</dbReference>
<keyword evidence="6 12" id="KW-0812">Transmembrane</keyword>